<protein>
    <recommendedName>
        <fullName evidence="3">Reverse transcriptase domain-containing protein</fullName>
    </recommendedName>
</protein>
<evidence type="ECO:0008006" key="3">
    <source>
        <dbReference type="Google" id="ProtNLM"/>
    </source>
</evidence>
<dbReference type="EMBL" id="BKCJ010523447">
    <property type="protein sequence ID" value="GFA96505.1"/>
    <property type="molecule type" value="Genomic_DNA"/>
</dbReference>
<accession>A0A699KIU3</accession>
<feature type="compositionally biased region" description="Polar residues" evidence="1">
    <location>
        <begin position="33"/>
        <end position="44"/>
    </location>
</feature>
<reference evidence="2" key="1">
    <citation type="journal article" date="2019" name="Sci. Rep.">
        <title>Draft genome of Tanacetum cinerariifolium, the natural source of mosquito coil.</title>
        <authorList>
            <person name="Yamashiro T."/>
            <person name="Shiraishi A."/>
            <person name="Satake H."/>
            <person name="Nakayama K."/>
        </authorList>
    </citation>
    <scope>NUCLEOTIDE SEQUENCE</scope>
</reference>
<comment type="caution">
    <text evidence="2">The sequence shown here is derived from an EMBL/GenBank/DDBJ whole genome shotgun (WGS) entry which is preliminary data.</text>
</comment>
<dbReference type="AlphaFoldDB" id="A0A699KIU3"/>
<gene>
    <name evidence="2" type="ORF">Tci_668477</name>
</gene>
<proteinExistence type="predicted"/>
<feature type="region of interest" description="Disordered" evidence="1">
    <location>
        <begin position="1"/>
        <end position="57"/>
    </location>
</feature>
<evidence type="ECO:0000256" key="1">
    <source>
        <dbReference type="SAM" id="MobiDB-lite"/>
    </source>
</evidence>
<feature type="non-terminal residue" evidence="2">
    <location>
        <position position="68"/>
    </location>
</feature>
<name>A0A699KIU3_TANCI</name>
<feature type="compositionally biased region" description="Low complexity" evidence="1">
    <location>
        <begin position="11"/>
        <end position="23"/>
    </location>
</feature>
<sequence>MEPVTRQGPSTLPNNTNPNNMTPESVYAMIDQTLLQNSTNGDGSHSSHEDNRRNVQIARPCFYANFMN</sequence>
<evidence type="ECO:0000313" key="2">
    <source>
        <dbReference type="EMBL" id="GFA96505.1"/>
    </source>
</evidence>
<organism evidence="2">
    <name type="scientific">Tanacetum cinerariifolium</name>
    <name type="common">Dalmatian daisy</name>
    <name type="synonym">Chrysanthemum cinerariifolium</name>
    <dbReference type="NCBI Taxonomy" id="118510"/>
    <lineage>
        <taxon>Eukaryota</taxon>
        <taxon>Viridiplantae</taxon>
        <taxon>Streptophyta</taxon>
        <taxon>Embryophyta</taxon>
        <taxon>Tracheophyta</taxon>
        <taxon>Spermatophyta</taxon>
        <taxon>Magnoliopsida</taxon>
        <taxon>eudicotyledons</taxon>
        <taxon>Gunneridae</taxon>
        <taxon>Pentapetalae</taxon>
        <taxon>asterids</taxon>
        <taxon>campanulids</taxon>
        <taxon>Asterales</taxon>
        <taxon>Asteraceae</taxon>
        <taxon>Asteroideae</taxon>
        <taxon>Anthemideae</taxon>
        <taxon>Anthemidinae</taxon>
        <taxon>Tanacetum</taxon>
    </lineage>
</organism>